<dbReference type="EMBL" id="JARK01001374">
    <property type="protein sequence ID" value="EYC14952.1"/>
    <property type="molecule type" value="Genomic_DNA"/>
</dbReference>
<evidence type="ECO:0000313" key="3">
    <source>
        <dbReference type="Proteomes" id="UP000024635"/>
    </source>
</evidence>
<evidence type="ECO:0000313" key="2">
    <source>
        <dbReference type="EMBL" id="EYC14952.1"/>
    </source>
</evidence>
<name>A0A016UJD5_9BILA</name>
<proteinExistence type="predicted"/>
<evidence type="ECO:0000256" key="1">
    <source>
        <dbReference type="SAM" id="MobiDB-lite"/>
    </source>
</evidence>
<organism evidence="2 3">
    <name type="scientific">Ancylostoma ceylanicum</name>
    <dbReference type="NCBI Taxonomy" id="53326"/>
    <lineage>
        <taxon>Eukaryota</taxon>
        <taxon>Metazoa</taxon>
        <taxon>Ecdysozoa</taxon>
        <taxon>Nematoda</taxon>
        <taxon>Chromadorea</taxon>
        <taxon>Rhabditida</taxon>
        <taxon>Rhabditina</taxon>
        <taxon>Rhabditomorpha</taxon>
        <taxon>Strongyloidea</taxon>
        <taxon>Ancylostomatidae</taxon>
        <taxon>Ancylostomatinae</taxon>
        <taxon>Ancylostoma</taxon>
    </lineage>
</organism>
<protein>
    <submittedName>
        <fullName evidence="2">Uncharacterized protein</fullName>
    </submittedName>
</protein>
<gene>
    <name evidence="2" type="primary">Acey_s0038.g3538</name>
    <name evidence="2" type="ORF">Y032_0038g3538</name>
</gene>
<feature type="compositionally biased region" description="Acidic residues" evidence="1">
    <location>
        <begin position="9"/>
        <end position="25"/>
    </location>
</feature>
<dbReference type="OrthoDB" id="10645545at2759"/>
<feature type="region of interest" description="Disordered" evidence="1">
    <location>
        <begin position="1"/>
        <end position="37"/>
    </location>
</feature>
<comment type="caution">
    <text evidence="2">The sequence shown here is derived from an EMBL/GenBank/DDBJ whole genome shotgun (WGS) entry which is preliminary data.</text>
</comment>
<dbReference type="Proteomes" id="UP000024635">
    <property type="component" value="Unassembled WGS sequence"/>
</dbReference>
<sequence length="235" mass="26961">MMRAFMLTEPEEDELDYPGESETVEEQTTSVTSNRSRVSEPYKYDLQERLKETLERMRSTSFDNDGDFYFVIDPVVYSHSMTTERGGSARARFPLKMFFDSNAEWPCCLTNVFVTAIPTFDHVDHARLHAVTFSAKWANYAVGRCARTIVYAVPNQLAFKVVWWYFYSRDQIIQACSPQTEPCSSAYFIGDERHAELDFVFNVGVSLSRLVASSPTMGSFRFITVGYSYSGRYAK</sequence>
<feature type="compositionally biased region" description="Low complexity" evidence="1">
    <location>
        <begin position="26"/>
        <end position="36"/>
    </location>
</feature>
<accession>A0A016UJD5</accession>
<dbReference type="AlphaFoldDB" id="A0A016UJD5"/>
<keyword evidence="3" id="KW-1185">Reference proteome</keyword>
<reference evidence="3" key="1">
    <citation type="journal article" date="2015" name="Nat. Genet.">
        <title>The genome and transcriptome of the zoonotic hookworm Ancylostoma ceylanicum identify infection-specific gene families.</title>
        <authorList>
            <person name="Schwarz E.M."/>
            <person name="Hu Y."/>
            <person name="Antoshechkin I."/>
            <person name="Miller M.M."/>
            <person name="Sternberg P.W."/>
            <person name="Aroian R.V."/>
        </authorList>
    </citation>
    <scope>NUCLEOTIDE SEQUENCE</scope>
    <source>
        <strain evidence="3">HY135</strain>
    </source>
</reference>